<dbReference type="InterPro" id="IPR011250">
    <property type="entry name" value="OMP/PagP_B-barrel"/>
</dbReference>
<protein>
    <submittedName>
        <fullName evidence="1">Glutamate dehydrogenase</fullName>
    </submittedName>
</protein>
<name>A0A9X1R0X4_9FLAO</name>
<reference evidence="1" key="1">
    <citation type="submission" date="2021-09" db="EMBL/GenBank/DDBJ databases">
        <title>Genome of Aequorivita sp. strain F64183.</title>
        <authorList>
            <person name="Wang Y."/>
        </authorList>
    </citation>
    <scope>NUCLEOTIDE SEQUENCE</scope>
    <source>
        <strain evidence="1">F64183</strain>
    </source>
</reference>
<dbReference type="NCBIfam" id="NF047659">
    <property type="entry name" value="THC0290_0291_fam"/>
    <property type="match status" value="1"/>
</dbReference>
<evidence type="ECO:0000313" key="2">
    <source>
        <dbReference type="Proteomes" id="UP001139462"/>
    </source>
</evidence>
<dbReference type="RefSeq" id="WP_237606538.1">
    <property type="nucleotide sequence ID" value="NZ_JAIRBB010000001.1"/>
</dbReference>
<keyword evidence="2" id="KW-1185">Reference proteome</keyword>
<organism evidence="1 2">
    <name type="scientific">Aequorivita xiaoshiensis</name>
    <dbReference type="NCBI Taxonomy" id="2874476"/>
    <lineage>
        <taxon>Bacteria</taxon>
        <taxon>Pseudomonadati</taxon>
        <taxon>Bacteroidota</taxon>
        <taxon>Flavobacteriia</taxon>
        <taxon>Flavobacteriales</taxon>
        <taxon>Flavobacteriaceae</taxon>
        <taxon>Aequorivita</taxon>
    </lineage>
</organism>
<gene>
    <name evidence="1" type="ORF">K8344_01620</name>
</gene>
<dbReference type="AlphaFoldDB" id="A0A9X1R0X4"/>
<evidence type="ECO:0000313" key="1">
    <source>
        <dbReference type="EMBL" id="MCG2429802.1"/>
    </source>
</evidence>
<accession>A0A9X1R0X4</accession>
<dbReference type="Gene3D" id="2.40.160.20">
    <property type="match status" value="1"/>
</dbReference>
<proteinExistence type="predicted"/>
<comment type="caution">
    <text evidence="1">The sequence shown here is derived from an EMBL/GenBank/DDBJ whole genome shotgun (WGS) entry which is preliminary data.</text>
</comment>
<dbReference type="SUPFAM" id="SSF56925">
    <property type="entry name" value="OMPA-like"/>
    <property type="match status" value="1"/>
</dbReference>
<sequence>MNIRTWLLVISFLGLFQQAVYGQFGFSNEVGIIAGPVAFYSDFGQRHDFETNSNNIGFGVGIVHYLNFAYRGDFNIYTRYTYFNDHFKVRSELDYHVTKLEHYGEWVAPDKTSLFADQLRAMSGEVTVIDIGSRLEYYPLSIRAFQANGYKLMPYIGLGIHWVHYKPEVRSSLGDLNSPITTPVKYFNAFQQQAGSTFSVVGSVGVRYKIGQFSDIMLDSRWQQYFTDWADGLNPSLENNGERPVPENKSNDWIYWLNVGYIYYIN</sequence>
<dbReference type="Proteomes" id="UP001139462">
    <property type="component" value="Unassembled WGS sequence"/>
</dbReference>
<dbReference type="EMBL" id="JAIRBB010000001">
    <property type="protein sequence ID" value="MCG2429802.1"/>
    <property type="molecule type" value="Genomic_DNA"/>
</dbReference>